<keyword evidence="3" id="KW-1185">Reference proteome</keyword>
<feature type="transmembrane region" description="Helical" evidence="1">
    <location>
        <begin position="148"/>
        <end position="165"/>
    </location>
</feature>
<evidence type="ECO:0000313" key="3">
    <source>
        <dbReference type="Proteomes" id="UP001365542"/>
    </source>
</evidence>
<keyword evidence="1" id="KW-0472">Membrane</keyword>
<keyword evidence="1" id="KW-1133">Transmembrane helix</keyword>
<feature type="transmembrane region" description="Helical" evidence="1">
    <location>
        <begin position="79"/>
        <end position="98"/>
    </location>
</feature>
<name>A0AAV9XPB6_9PEZI</name>
<protein>
    <recommendedName>
        <fullName evidence="4">TLC domain-containing protein</fullName>
    </recommendedName>
</protein>
<evidence type="ECO:0008006" key="4">
    <source>
        <dbReference type="Google" id="ProtNLM"/>
    </source>
</evidence>
<reference evidence="2 3" key="1">
    <citation type="submission" date="2019-10" db="EMBL/GenBank/DDBJ databases">
        <authorList>
            <person name="Palmer J.M."/>
        </authorList>
    </citation>
    <scope>NUCLEOTIDE SEQUENCE [LARGE SCALE GENOMIC DNA]</scope>
    <source>
        <strain evidence="2 3">TWF694</strain>
    </source>
</reference>
<gene>
    <name evidence="2" type="ORF">TWF694_000388</name>
</gene>
<evidence type="ECO:0000313" key="2">
    <source>
        <dbReference type="EMBL" id="KAK6543645.1"/>
    </source>
</evidence>
<dbReference type="Proteomes" id="UP001365542">
    <property type="component" value="Unassembled WGS sequence"/>
</dbReference>
<accession>A0AAV9XPB6</accession>
<feature type="transmembrane region" description="Helical" evidence="1">
    <location>
        <begin position="26"/>
        <end position="48"/>
    </location>
</feature>
<dbReference type="EMBL" id="JAVHJO010000001">
    <property type="protein sequence ID" value="KAK6543645.1"/>
    <property type="molecule type" value="Genomic_DNA"/>
</dbReference>
<proteinExistence type="predicted"/>
<feature type="transmembrane region" description="Helical" evidence="1">
    <location>
        <begin position="118"/>
        <end position="136"/>
    </location>
</feature>
<organism evidence="2 3">
    <name type="scientific">Orbilia ellipsospora</name>
    <dbReference type="NCBI Taxonomy" id="2528407"/>
    <lineage>
        <taxon>Eukaryota</taxon>
        <taxon>Fungi</taxon>
        <taxon>Dikarya</taxon>
        <taxon>Ascomycota</taxon>
        <taxon>Pezizomycotina</taxon>
        <taxon>Orbiliomycetes</taxon>
        <taxon>Orbiliales</taxon>
        <taxon>Orbiliaceae</taxon>
        <taxon>Orbilia</taxon>
    </lineage>
</organism>
<feature type="transmembrane region" description="Helical" evidence="1">
    <location>
        <begin position="216"/>
        <end position="237"/>
    </location>
</feature>
<keyword evidence="1" id="KW-0812">Transmembrane</keyword>
<evidence type="ECO:0000256" key="1">
    <source>
        <dbReference type="SAM" id="Phobius"/>
    </source>
</evidence>
<dbReference type="AlphaFoldDB" id="A0AAV9XPB6"/>
<feature type="transmembrane region" description="Helical" evidence="1">
    <location>
        <begin position="171"/>
        <end position="195"/>
    </location>
</feature>
<sequence length="300" mass="33531">MTIANFGHRNAATAPQGALGTHISVLAPYAGLILTVTLCTLFLTKNYVLEPILPKIYKDHYTKLPDVTKRSFLNQHVAIGMRILLLALGFYPFFALIFGHSTLSDPVAAGGTVTMGDLLIVSSQMLVGMYIFELIYRVKISMVSALHHLGTILVAEAAVAISIYGHQDARIEFILCCVWGAFDVIVEFLPSLAIIRYRVIPTEHYQLRRLFQFTMIWTLTGTIAESIVAMYLFGALWNRWELSFKVVTPILHVAFSAAQLHGSNIFRKMAKREAERLKASQNEKKGFGLEDDTEYRGAMV</sequence>
<comment type="caution">
    <text evidence="2">The sequence shown here is derived from an EMBL/GenBank/DDBJ whole genome shotgun (WGS) entry which is preliminary data.</text>
</comment>